<feature type="domain" description="Multidrug resistance protein MdtA-like barrel-sandwich hybrid" evidence="8">
    <location>
        <begin position="44"/>
        <end position="244"/>
    </location>
</feature>
<evidence type="ECO:0000256" key="2">
    <source>
        <dbReference type="ARBA" id="ARBA00009477"/>
    </source>
</evidence>
<gene>
    <name evidence="9" type="ORF">SAMN05660742_13014</name>
</gene>
<dbReference type="InterPro" id="IPR050739">
    <property type="entry name" value="MFP"/>
</dbReference>
<evidence type="ECO:0000313" key="10">
    <source>
        <dbReference type="Proteomes" id="UP000199662"/>
    </source>
</evidence>
<accession>A0A1H7D3P1</accession>
<evidence type="ECO:0000256" key="6">
    <source>
        <dbReference type="SAM" id="Coils"/>
    </source>
</evidence>
<dbReference type="Pfam" id="PF25917">
    <property type="entry name" value="BSH_RND"/>
    <property type="match status" value="1"/>
</dbReference>
<dbReference type="Proteomes" id="UP000199662">
    <property type="component" value="Unassembled WGS sequence"/>
</dbReference>
<comment type="subcellular location">
    <subcellularLocation>
        <location evidence="1">Membrane</location>
        <topology evidence="1">Single-pass membrane protein</topology>
    </subcellularLocation>
</comment>
<evidence type="ECO:0000256" key="3">
    <source>
        <dbReference type="ARBA" id="ARBA00022692"/>
    </source>
</evidence>
<keyword evidence="3 7" id="KW-0812">Transmembrane</keyword>
<evidence type="ECO:0000256" key="4">
    <source>
        <dbReference type="ARBA" id="ARBA00022989"/>
    </source>
</evidence>
<keyword evidence="4 7" id="KW-1133">Transmembrane helix</keyword>
<dbReference type="RefSeq" id="WP_177177683.1">
    <property type="nucleotide sequence ID" value="NZ_FNZK01000030.1"/>
</dbReference>
<dbReference type="Gene3D" id="2.40.50.100">
    <property type="match status" value="1"/>
</dbReference>
<dbReference type="GO" id="GO:0016020">
    <property type="term" value="C:membrane"/>
    <property type="evidence" value="ECO:0007669"/>
    <property type="project" value="UniProtKB-SubCell"/>
</dbReference>
<protein>
    <submittedName>
        <fullName evidence="9">Membrane fusion protein, multidrug efflux system</fullName>
    </submittedName>
</protein>
<evidence type="ECO:0000259" key="8">
    <source>
        <dbReference type="Pfam" id="PF25917"/>
    </source>
</evidence>
<evidence type="ECO:0000256" key="7">
    <source>
        <dbReference type="SAM" id="Phobius"/>
    </source>
</evidence>
<proteinExistence type="inferred from homology"/>
<evidence type="ECO:0000313" key="9">
    <source>
        <dbReference type="EMBL" id="SEJ96493.1"/>
    </source>
</evidence>
<feature type="coiled-coil region" evidence="6">
    <location>
        <begin position="185"/>
        <end position="219"/>
    </location>
</feature>
<dbReference type="GO" id="GO:0055085">
    <property type="term" value="P:transmembrane transport"/>
    <property type="evidence" value="ECO:0007669"/>
    <property type="project" value="InterPro"/>
</dbReference>
<comment type="similarity">
    <text evidence="2">Belongs to the membrane fusion protein (MFP) (TC 8.A.1) family.</text>
</comment>
<dbReference type="PANTHER" id="PTHR30386">
    <property type="entry name" value="MEMBRANE FUSION SUBUNIT OF EMRAB-TOLC MULTIDRUG EFFLUX PUMP"/>
    <property type="match status" value="1"/>
</dbReference>
<keyword evidence="10" id="KW-1185">Reference proteome</keyword>
<sequence>MKSKKIKIMILVIFIVLLFLSIGFYIHKHHQDISTDNAIIDGKTVVLSPKVQGYIKKINVEDNQKISAGDVIMEIDTTDYQVKVDHAQAALLTAKAAISAAQNNAIKAGITAPANVEVSKKKIDAAQATWEKAYADKQRMQMLINSGACSQEQFDQAVATEGSAKATLEQMQAELDASNAAPVIIAASQDTVEQLKAEEKQAKSDLAEAENNLQNTKIIAPMDGRITKRSVEVGSYVEPGTQLCSLVGLDLWITANFKENQLEGMHPGNKVDISVDAFPNLKLTGIVDSFQAGTGSYFSLFPAENATGNFVKTVQRLPVKITFDPLSPEDALLLGPGMSVIPTVHLNKGDV</sequence>
<dbReference type="PANTHER" id="PTHR30386:SF26">
    <property type="entry name" value="TRANSPORT PROTEIN COMB"/>
    <property type="match status" value="1"/>
</dbReference>
<name>A0A1H7D3P1_9FIRM</name>
<keyword evidence="5 7" id="KW-0472">Membrane</keyword>
<dbReference type="STRING" id="84035.SAMN05660742_13014"/>
<dbReference type="InterPro" id="IPR058625">
    <property type="entry name" value="MdtA-like_BSH"/>
</dbReference>
<dbReference type="AlphaFoldDB" id="A0A1H7D3P1"/>
<organism evidence="9 10">
    <name type="scientific">Propionispira arboris</name>
    <dbReference type="NCBI Taxonomy" id="84035"/>
    <lineage>
        <taxon>Bacteria</taxon>
        <taxon>Bacillati</taxon>
        <taxon>Bacillota</taxon>
        <taxon>Negativicutes</taxon>
        <taxon>Selenomonadales</taxon>
        <taxon>Selenomonadaceae</taxon>
        <taxon>Propionispira</taxon>
    </lineage>
</organism>
<reference evidence="9 10" key="1">
    <citation type="submission" date="2016-10" db="EMBL/GenBank/DDBJ databases">
        <authorList>
            <person name="de Groot N.N."/>
        </authorList>
    </citation>
    <scope>NUCLEOTIDE SEQUENCE [LARGE SCALE GENOMIC DNA]</scope>
    <source>
        <strain evidence="9 10">DSM 2179</strain>
    </source>
</reference>
<dbReference type="SUPFAM" id="SSF111369">
    <property type="entry name" value="HlyD-like secretion proteins"/>
    <property type="match status" value="3"/>
</dbReference>
<keyword evidence="6" id="KW-0175">Coiled coil</keyword>
<dbReference type="Gene3D" id="1.10.287.470">
    <property type="entry name" value="Helix hairpin bin"/>
    <property type="match status" value="1"/>
</dbReference>
<evidence type="ECO:0000256" key="5">
    <source>
        <dbReference type="ARBA" id="ARBA00023136"/>
    </source>
</evidence>
<dbReference type="Gene3D" id="2.40.30.170">
    <property type="match status" value="1"/>
</dbReference>
<evidence type="ECO:0000256" key="1">
    <source>
        <dbReference type="ARBA" id="ARBA00004167"/>
    </source>
</evidence>
<dbReference type="EMBL" id="FNZK01000030">
    <property type="protein sequence ID" value="SEJ96493.1"/>
    <property type="molecule type" value="Genomic_DNA"/>
</dbReference>
<feature type="transmembrane region" description="Helical" evidence="7">
    <location>
        <begin position="7"/>
        <end position="26"/>
    </location>
</feature>